<dbReference type="InterPro" id="IPR017972">
    <property type="entry name" value="Cyt_P450_CS"/>
</dbReference>
<evidence type="ECO:0000256" key="5">
    <source>
        <dbReference type="ARBA" id="ARBA00023004"/>
    </source>
</evidence>
<evidence type="ECO:0000256" key="4">
    <source>
        <dbReference type="ARBA" id="ARBA00023002"/>
    </source>
</evidence>
<sequence>MKLPDGPRISPALQLILTLFRPLETLEEYQKRYGDIFRSNLIGLGQFVVLSNPQAIQEIMTADPKVFESGSANQLLHPLVGDNSLLLLDRDRHQSQRRLLNPAFHGERMRAYGKLICDITEQVTNDWAVGKSFIARPTMQKISLRAILRAVFGIDEGERFEEIQRLLCEMLNTFDSPLKSSFLFVKALQKDLGAWSPWGKFVRKREQVDKLIYAEIQERRQQPNLNGEDILSLMMSARDEAGQPMTDRELRDELMTLLFAGHETTASALAWALYWIHKLPKVRDKLLQELASIGEDKDPSEITRLPYLTAVCQETLRIYPIALFTFSRILQAPFQVMGYDFEPGTRFSPCIYLTHHREDIYPQPKQFKPERFLERQFSPYEYLPFGGGNRRCLGMAFAMYEMKLVLATILSRWQLSLADNHPVRPIRRGVTTTPAGGVRMVVTGKVSQTSRVRSEAIAN</sequence>
<evidence type="ECO:0000256" key="1">
    <source>
        <dbReference type="ARBA" id="ARBA00010617"/>
    </source>
</evidence>
<dbReference type="InterPro" id="IPR036396">
    <property type="entry name" value="Cyt_P450_sf"/>
</dbReference>
<evidence type="ECO:0000256" key="7">
    <source>
        <dbReference type="PIRSR" id="PIRSR602401-1"/>
    </source>
</evidence>
<feature type="binding site" description="axial binding residue" evidence="7">
    <location>
        <position position="392"/>
    </location>
    <ligand>
        <name>heme</name>
        <dbReference type="ChEBI" id="CHEBI:30413"/>
    </ligand>
    <ligandPart>
        <name>Fe</name>
        <dbReference type="ChEBI" id="CHEBI:18248"/>
    </ligandPart>
</feature>
<evidence type="ECO:0000256" key="6">
    <source>
        <dbReference type="ARBA" id="ARBA00023033"/>
    </source>
</evidence>
<evidence type="ECO:0000256" key="2">
    <source>
        <dbReference type="ARBA" id="ARBA00022617"/>
    </source>
</evidence>
<keyword evidence="6 8" id="KW-0503">Monooxygenase</keyword>
<dbReference type="GO" id="GO:0004497">
    <property type="term" value="F:monooxygenase activity"/>
    <property type="evidence" value="ECO:0007669"/>
    <property type="project" value="UniProtKB-KW"/>
</dbReference>
<dbReference type="Proteomes" id="UP000268857">
    <property type="component" value="Unassembled WGS sequence"/>
</dbReference>
<protein>
    <submittedName>
        <fullName evidence="9">Cytochrome P450</fullName>
    </submittedName>
</protein>
<comment type="cofactor">
    <cofactor evidence="7">
        <name>heme</name>
        <dbReference type="ChEBI" id="CHEBI:30413"/>
    </cofactor>
</comment>
<evidence type="ECO:0000313" key="10">
    <source>
        <dbReference type="Proteomes" id="UP000268857"/>
    </source>
</evidence>
<keyword evidence="4 8" id="KW-0560">Oxidoreductase</keyword>
<dbReference type="GO" id="GO:0020037">
    <property type="term" value="F:heme binding"/>
    <property type="evidence" value="ECO:0007669"/>
    <property type="project" value="InterPro"/>
</dbReference>
<evidence type="ECO:0000256" key="3">
    <source>
        <dbReference type="ARBA" id="ARBA00022723"/>
    </source>
</evidence>
<organism evidence="9 10">
    <name type="scientific">Chlorogloeopsis fritschii PCC 6912</name>
    <dbReference type="NCBI Taxonomy" id="211165"/>
    <lineage>
        <taxon>Bacteria</taxon>
        <taxon>Bacillati</taxon>
        <taxon>Cyanobacteriota</taxon>
        <taxon>Cyanophyceae</taxon>
        <taxon>Nostocales</taxon>
        <taxon>Chlorogloeopsidaceae</taxon>
        <taxon>Chlorogloeopsis</taxon>
    </lineage>
</organism>
<name>A0A433N083_CHLFR</name>
<dbReference type="InterPro" id="IPR001128">
    <property type="entry name" value="Cyt_P450"/>
</dbReference>
<accession>A0A433N083</accession>
<dbReference type="AlphaFoldDB" id="A0A433N083"/>
<evidence type="ECO:0000313" key="9">
    <source>
        <dbReference type="EMBL" id="RUR74252.1"/>
    </source>
</evidence>
<dbReference type="RefSeq" id="WP_016875040.1">
    <property type="nucleotide sequence ID" value="NZ_AJLN01000107.1"/>
</dbReference>
<dbReference type="PANTHER" id="PTHR24291">
    <property type="entry name" value="CYTOCHROME P450 FAMILY 4"/>
    <property type="match status" value="1"/>
</dbReference>
<dbReference type="GO" id="GO:0016705">
    <property type="term" value="F:oxidoreductase activity, acting on paired donors, with incorporation or reduction of molecular oxygen"/>
    <property type="evidence" value="ECO:0007669"/>
    <property type="project" value="InterPro"/>
</dbReference>
<dbReference type="InterPro" id="IPR050196">
    <property type="entry name" value="Cytochrome_P450_Monoox"/>
</dbReference>
<gene>
    <name evidence="9" type="ORF">PCC6912_53530</name>
</gene>
<dbReference type="CDD" id="cd11053">
    <property type="entry name" value="CYP110-like"/>
    <property type="match status" value="1"/>
</dbReference>
<dbReference type="InterPro" id="IPR002401">
    <property type="entry name" value="Cyt_P450_E_grp-I"/>
</dbReference>
<comment type="similarity">
    <text evidence="1 8">Belongs to the cytochrome P450 family.</text>
</comment>
<dbReference type="GO" id="GO:0005506">
    <property type="term" value="F:iron ion binding"/>
    <property type="evidence" value="ECO:0007669"/>
    <property type="project" value="InterPro"/>
</dbReference>
<keyword evidence="10" id="KW-1185">Reference proteome</keyword>
<dbReference type="EMBL" id="RSCJ01000030">
    <property type="protein sequence ID" value="RUR74252.1"/>
    <property type="molecule type" value="Genomic_DNA"/>
</dbReference>
<dbReference type="Pfam" id="PF00067">
    <property type="entry name" value="p450"/>
    <property type="match status" value="1"/>
</dbReference>
<dbReference type="Gene3D" id="1.10.630.10">
    <property type="entry name" value="Cytochrome P450"/>
    <property type="match status" value="1"/>
</dbReference>
<reference evidence="9 10" key="1">
    <citation type="journal article" date="2019" name="Genome Biol. Evol.">
        <title>Day and night: Metabolic profiles and evolutionary relationships of six axenic non-marine cyanobacteria.</title>
        <authorList>
            <person name="Will S.E."/>
            <person name="Henke P."/>
            <person name="Boedeker C."/>
            <person name="Huang S."/>
            <person name="Brinkmann H."/>
            <person name="Rohde M."/>
            <person name="Jarek M."/>
            <person name="Friedl T."/>
            <person name="Seufert S."/>
            <person name="Schumacher M."/>
            <person name="Overmann J."/>
            <person name="Neumann-Schaal M."/>
            <person name="Petersen J."/>
        </authorList>
    </citation>
    <scope>NUCLEOTIDE SEQUENCE [LARGE SCALE GENOMIC DNA]</scope>
    <source>
        <strain evidence="9 10">PCC 6912</strain>
    </source>
</reference>
<comment type="caution">
    <text evidence="9">The sequence shown here is derived from an EMBL/GenBank/DDBJ whole genome shotgun (WGS) entry which is preliminary data.</text>
</comment>
<proteinExistence type="inferred from homology"/>
<dbReference type="OrthoDB" id="446280at2"/>
<evidence type="ECO:0000256" key="8">
    <source>
        <dbReference type="RuleBase" id="RU000461"/>
    </source>
</evidence>
<keyword evidence="3 7" id="KW-0479">Metal-binding</keyword>
<dbReference type="STRING" id="211165.GCA_000317285_04401"/>
<keyword evidence="2 7" id="KW-0349">Heme</keyword>
<dbReference type="SUPFAM" id="SSF48264">
    <property type="entry name" value="Cytochrome P450"/>
    <property type="match status" value="1"/>
</dbReference>
<dbReference type="PANTHER" id="PTHR24291:SF50">
    <property type="entry name" value="BIFUNCTIONAL ALBAFLAVENONE MONOOXYGENASE_TERPENE SYNTHASE"/>
    <property type="match status" value="1"/>
</dbReference>
<dbReference type="PRINTS" id="PR00385">
    <property type="entry name" value="P450"/>
</dbReference>
<dbReference type="PROSITE" id="PS00086">
    <property type="entry name" value="CYTOCHROME_P450"/>
    <property type="match status" value="1"/>
</dbReference>
<keyword evidence="5 7" id="KW-0408">Iron</keyword>
<dbReference type="PRINTS" id="PR00463">
    <property type="entry name" value="EP450I"/>
</dbReference>